<keyword evidence="1" id="KW-0812">Transmembrane</keyword>
<protein>
    <submittedName>
        <fullName evidence="2">Uncharacterized protein</fullName>
    </submittedName>
</protein>
<gene>
    <name evidence="2" type="ORF">CV102_15875</name>
</gene>
<feature type="transmembrane region" description="Helical" evidence="1">
    <location>
        <begin position="9"/>
        <end position="31"/>
    </location>
</feature>
<sequence>MMAEMDIDLALKQTIGLILILPIAIGLVSYFSSDSLVSGAVYGFLMAVIVLLFYWWSDILGNPALSSLAPPLASVR</sequence>
<comment type="caution">
    <text evidence="2">The sequence shown here is derived from an EMBL/GenBank/DDBJ whole genome shotgun (WGS) entry which is preliminary data.</text>
</comment>
<keyword evidence="1" id="KW-0472">Membrane</keyword>
<evidence type="ECO:0000256" key="1">
    <source>
        <dbReference type="SAM" id="Phobius"/>
    </source>
</evidence>
<reference evidence="2" key="1">
    <citation type="submission" date="2017-11" db="EMBL/GenBank/DDBJ databases">
        <authorList>
            <person name="Kajale S.C."/>
            <person name="Sharma A."/>
        </authorList>
    </citation>
    <scope>NUCLEOTIDE SEQUENCE</scope>
    <source>
        <strain evidence="2">LS1_42</strain>
    </source>
</reference>
<keyword evidence="3" id="KW-1185">Reference proteome</keyword>
<keyword evidence="1" id="KW-1133">Transmembrane helix</keyword>
<proteinExistence type="predicted"/>
<dbReference type="EMBL" id="PHNJ01000008">
    <property type="protein sequence ID" value="TYL37811.1"/>
    <property type="molecule type" value="Genomic_DNA"/>
</dbReference>
<evidence type="ECO:0000313" key="2">
    <source>
        <dbReference type="EMBL" id="TYL37811.1"/>
    </source>
</evidence>
<feature type="transmembrane region" description="Helical" evidence="1">
    <location>
        <begin position="37"/>
        <end position="56"/>
    </location>
</feature>
<name>A0A8J8PZQ6_9EURY</name>
<organism evidence="2 3">
    <name type="scientific">Natronococcus pandeyae</name>
    <dbReference type="NCBI Taxonomy" id="2055836"/>
    <lineage>
        <taxon>Archaea</taxon>
        <taxon>Methanobacteriati</taxon>
        <taxon>Methanobacteriota</taxon>
        <taxon>Stenosarchaea group</taxon>
        <taxon>Halobacteria</taxon>
        <taxon>Halobacteriales</taxon>
        <taxon>Natrialbaceae</taxon>
        <taxon>Natronococcus</taxon>
    </lineage>
</organism>
<evidence type="ECO:0000313" key="3">
    <source>
        <dbReference type="Proteomes" id="UP000766904"/>
    </source>
</evidence>
<dbReference type="Proteomes" id="UP000766904">
    <property type="component" value="Unassembled WGS sequence"/>
</dbReference>
<dbReference type="AlphaFoldDB" id="A0A8J8PZQ6"/>
<accession>A0A8J8PZQ6</accession>